<evidence type="ECO:0000313" key="2">
    <source>
        <dbReference type="Proteomes" id="UP000000850"/>
    </source>
</evidence>
<reference evidence="1 2" key="1">
    <citation type="journal article" date="1995" name="Plasmid">
        <title>Mycoplasma virus P1 has a linear, double-stranded DNA genome with inverted terminal repeats.</title>
        <authorList>
            <person name="Zou N."/>
            <person name="Park K."/>
            <person name="Dybvig K."/>
        </authorList>
    </citation>
    <scope>NUCLEOTIDE SEQUENCE [LARGE SCALE GENOMIC DNA]</scope>
</reference>
<evidence type="ECO:0000313" key="1">
    <source>
        <dbReference type="EMBL" id="AAG01284.1"/>
    </source>
</evidence>
<dbReference type="GeneID" id="1263029"/>
<dbReference type="KEGG" id="vg:1263029"/>
<organism evidence="1 2">
    <name type="scientific">Mycoplasma phage P1</name>
    <dbReference type="NCBI Taxonomy" id="2905920"/>
    <lineage>
        <taxon>Viruses</taxon>
        <taxon>Duplodnaviria</taxon>
        <taxon>Heunggongvirae</taxon>
        <taxon>Uroviricota</taxon>
        <taxon>Caudoviricetes</taxon>
        <taxon>Delislevirus</taxon>
        <taxon>Delislevirus P1</taxon>
    </lineage>
</organism>
<name>Q9FZR0_9CAUD</name>
<dbReference type="EMBL" id="AF246223">
    <property type="protein sequence ID" value="AAG01284.1"/>
    <property type="molecule type" value="Genomic_DNA"/>
</dbReference>
<sequence>MFKILSNTIIKERDWHEIIYRESFSFKDVNNTLRLLLFNELENYHISLFNVKSDNDLSNKFKQIENTFYKYLWRYGELFVTFMNSSIQLWQVNEKYNNGIYLDSLNVTLISENLERFNQIGKRLKFKNNVNGVYLKWEENIFPAIIKYLDYINTQIDFLDSWKTAVKLDNKKFIYMINNNSSEITEQEIKSIMDNKSPFIKNINPLSQNQVETMNLFNEISFGASNSNQAYNNLTNLRSLFKDIFSIVRANDNKKERKNLMESSVENYKSENIEGQILKNLNNFGKAVETLTGQKIEFEENNEVILDQSQILKGESRYDQIDQE</sequence>
<protein>
    <submittedName>
        <fullName evidence="1">P38.4</fullName>
    </submittedName>
</protein>
<dbReference type="Proteomes" id="UP000000850">
    <property type="component" value="Genome"/>
</dbReference>
<keyword evidence="2" id="KW-1185">Reference proteome</keyword>
<accession>Q9FZR0</accession>
<dbReference type="RefSeq" id="NP_064644.1">
    <property type="nucleotide sequence ID" value="NC_002515.1"/>
</dbReference>
<proteinExistence type="predicted"/>
<reference evidence="1 2" key="2">
    <citation type="journal article" date="2001" name="Plasmid">
        <title>Complete nucleotide sequence of the mycoplasma virus P1 genome.</title>
        <authorList>
            <person name="Tu A.H."/>
            <person name="Voelker L.L."/>
            <person name="Shen X."/>
            <person name="Dybvig K."/>
        </authorList>
    </citation>
    <scope>NUCLEOTIDE SEQUENCE</scope>
</reference>
<gene>
    <name evidence="1" type="primary">orf9</name>
</gene>